<dbReference type="OrthoDB" id="242138at2"/>
<organism evidence="1 2">
    <name type="scientific">Marinobacter antarcticus</name>
    <dbReference type="NCBI Taxonomy" id="564117"/>
    <lineage>
        <taxon>Bacteria</taxon>
        <taxon>Pseudomonadati</taxon>
        <taxon>Pseudomonadota</taxon>
        <taxon>Gammaproteobacteria</taxon>
        <taxon>Pseudomonadales</taxon>
        <taxon>Marinobacteraceae</taxon>
        <taxon>Marinobacter</taxon>
    </lineage>
</organism>
<dbReference type="EMBL" id="FRAQ01000001">
    <property type="protein sequence ID" value="SHK29557.1"/>
    <property type="molecule type" value="Genomic_DNA"/>
</dbReference>
<reference evidence="2" key="1">
    <citation type="submission" date="2016-11" db="EMBL/GenBank/DDBJ databases">
        <authorList>
            <person name="Varghese N."/>
            <person name="Submissions S."/>
        </authorList>
    </citation>
    <scope>NUCLEOTIDE SEQUENCE [LARGE SCALE GENOMIC DNA]</scope>
    <source>
        <strain evidence="2">CGMCC 1.10835</strain>
    </source>
</reference>
<evidence type="ECO:0000313" key="2">
    <source>
        <dbReference type="Proteomes" id="UP000184497"/>
    </source>
</evidence>
<name>A0A1M6RB54_9GAMM</name>
<dbReference type="Pfam" id="PF18855">
    <property type="entry name" value="baeRF_family11"/>
    <property type="match status" value="1"/>
</dbReference>
<dbReference type="RefSeq" id="WP_072796441.1">
    <property type="nucleotide sequence ID" value="NZ_FRAQ01000001.1"/>
</dbReference>
<accession>A0A1M6RB54</accession>
<protein>
    <submittedName>
        <fullName evidence="1">Uncharacterized protein</fullName>
    </submittedName>
</protein>
<gene>
    <name evidence="1" type="ORF">SAMN05216369_1395</name>
</gene>
<dbReference type="InterPro" id="IPR041638">
    <property type="entry name" value="BaeRF_family11"/>
</dbReference>
<evidence type="ECO:0000313" key="1">
    <source>
        <dbReference type="EMBL" id="SHK29557.1"/>
    </source>
</evidence>
<dbReference type="Proteomes" id="UP000184497">
    <property type="component" value="Unassembled WGS sequence"/>
</dbReference>
<proteinExistence type="predicted"/>
<sequence>MYYVDMPSAAEIGDLNLARSDASVSIYLPTTPLSREVEKSRINLGNLVKKAVSQLEATGFDKRRILSLQEQFDDLLADDEFWSHQANSLAILATPESLRTYRMANKLSDIVEVSDRFHLKPLLRAITFPHAAHILALSENAVRLIEVSSDLPAREIKVPDMPEDLTAVVGKTTNKDYTGTGHRPGAQGHSSYLTRYVRKINSVMRPVLMRSDRPLILAMTKPLEALFRSMSAVPALPGIIAGNPEHLSEAELASAARPVLDAHYSDQIKDFHRLFEERTGQNRTTTDISDAARLATFGAIDRLLIDIDSVVDGFIDDDTGEVTFGAQGDAINYGVVDEIAGRALRTGAKVMAVRKSDIPGAHDLAVISRYPI</sequence>
<dbReference type="AlphaFoldDB" id="A0A1M6RB54"/>
<keyword evidence="2" id="KW-1185">Reference proteome</keyword>
<dbReference type="STRING" id="564117.SAMN05216369_1395"/>